<accession>A0A9P5WYX4</accession>
<evidence type="ECO:0000313" key="2">
    <source>
        <dbReference type="EMBL" id="KAF9441047.1"/>
    </source>
</evidence>
<feature type="region of interest" description="Disordered" evidence="1">
    <location>
        <begin position="169"/>
        <end position="251"/>
    </location>
</feature>
<feature type="compositionally biased region" description="Polar residues" evidence="1">
    <location>
        <begin position="46"/>
        <end position="56"/>
    </location>
</feature>
<organism evidence="2 3">
    <name type="scientific">Macrolepiota fuliginosa MF-IS2</name>
    <dbReference type="NCBI Taxonomy" id="1400762"/>
    <lineage>
        <taxon>Eukaryota</taxon>
        <taxon>Fungi</taxon>
        <taxon>Dikarya</taxon>
        <taxon>Basidiomycota</taxon>
        <taxon>Agaricomycotina</taxon>
        <taxon>Agaricomycetes</taxon>
        <taxon>Agaricomycetidae</taxon>
        <taxon>Agaricales</taxon>
        <taxon>Agaricineae</taxon>
        <taxon>Agaricaceae</taxon>
        <taxon>Macrolepiota</taxon>
    </lineage>
</organism>
<evidence type="ECO:0000256" key="1">
    <source>
        <dbReference type="SAM" id="MobiDB-lite"/>
    </source>
</evidence>
<sequence length="251" mass="26573">VITETYIIRSIFIGAPPNYIDRSTILAGYPMETRTTRSPPPHGDVPNTTTPPQSYPDNLGTPESFYDDPVMDAIIASLPDTFDIHPPGSVIAIQAEDSSNDSETRATRPPHRDIPDGIISPPPDPVDPGTPESFYDDPVMDAIIPSLPDTFDIHPLGSVTVIRAEDPSDDLETQANGSPPGRCAPNDIASLQPFPGDPGTPDTFEPLPPGGVIVIEDLSNNSSIGLEGESDLPVAVDNVSASNDESGEGLE</sequence>
<protein>
    <submittedName>
        <fullName evidence="2">Uncharacterized protein</fullName>
    </submittedName>
</protein>
<dbReference type="AlphaFoldDB" id="A0A9P5WYX4"/>
<feature type="region of interest" description="Disordered" evidence="1">
    <location>
        <begin position="32"/>
        <end position="61"/>
    </location>
</feature>
<proteinExistence type="predicted"/>
<gene>
    <name evidence="2" type="ORF">P691DRAFT_780690</name>
</gene>
<dbReference type="Proteomes" id="UP000807342">
    <property type="component" value="Unassembled WGS sequence"/>
</dbReference>
<evidence type="ECO:0000313" key="3">
    <source>
        <dbReference type="Proteomes" id="UP000807342"/>
    </source>
</evidence>
<feature type="compositionally biased region" description="Basic and acidic residues" evidence="1">
    <location>
        <begin position="102"/>
        <end position="115"/>
    </location>
</feature>
<name>A0A9P5WYX4_9AGAR</name>
<dbReference type="EMBL" id="MU152098">
    <property type="protein sequence ID" value="KAF9441047.1"/>
    <property type="molecule type" value="Genomic_DNA"/>
</dbReference>
<keyword evidence="3" id="KW-1185">Reference proteome</keyword>
<feature type="non-terminal residue" evidence="2">
    <location>
        <position position="1"/>
    </location>
</feature>
<reference evidence="2" key="1">
    <citation type="submission" date="2020-11" db="EMBL/GenBank/DDBJ databases">
        <authorList>
            <consortium name="DOE Joint Genome Institute"/>
            <person name="Ahrendt S."/>
            <person name="Riley R."/>
            <person name="Andreopoulos W."/>
            <person name="Labutti K."/>
            <person name="Pangilinan J."/>
            <person name="Ruiz-Duenas F.J."/>
            <person name="Barrasa J.M."/>
            <person name="Sanchez-Garcia M."/>
            <person name="Camarero S."/>
            <person name="Miyauchi S."/>
            <person name="Serrano A."/>
            <person name="Linde D."/>
            <person name="Babiker R."/>
            <person name="Drula E."/>
            <person name="Ayuso-Fernandez I."/>
            <person name="Pacheco R."/>
            <person name="Padilla G."/>
            <person name="Ferreira P."/>
            <person name="Barriuso J."/>
            <person name="Kellner H."/>
            <person name="Castanera R."/>
            <person name="Alfaro M."/>
            <person name="Ramirez L."/>
            <person name="Pisabarro A.G."/>
            <person name="Kuo A."/>
            <person name="Tritt A."/>
            <person name="Lipzen A."/>
            <person name="He G."/>
            <person name="Yan M."/>
            <person name="Ng V."/>
            <person name="Cullen D."/>
            <person name="Martin F."/>
            <person name="Rosso M.-N."/>
            <person name="Henrissat B."/>
            <person name="Hibbett D."/>
            <person name="Martinez A.T."/>
            <person name="Grigoriev I.V."/>
        </authorList>
    </citation>
    <scope>NUCLEOTIDE SEQUENCE</scope>
    <source>
        <strain evidence="2">MF-IS2</strain>
    </source>
</reference>
<comment type="caution">
    <text evidence="2">The sequence shown here is derived from an EMBL/GenBank/DDBJ whole genome shotgun (WGS) entry which is preliminary data.</text>
</comment>
<feature type="region of interest" description="Disordered" evidence="1">
    <location>
        <begin position="93"/>
        <end position="138"/>
    </location>
</feature>